<evidence type="ECO:0000256" key="1">
    <source>
        <dbReference type="SAM" id="Phobius"/>
    </source>
</evidence>
<name>A0A9D1HLD3_9FIRM</name>
<accession>A0A9D1HLD3</accession>
<gene>
    <name evidence="2" type="ORF">IAB00_06405</name>
</gene>
<keyword evidence="1" id="KW-1133">Transmembrane helix</keyword>
<keyword evidence="1" id="KW-0472">Membrane</keyword>
<dbReference type="GO" id="GO:0004190">
    <property type="term" value="F:aspartic-type endopeptidase activity"/>
    <property type="evidence" value="ECO:0007669"/>
    <property type="project" value="InterPro"/>
</dbReference>
<dbReference type="Proteomes" id="UP000824124">
    <property type="component" value="Unassembled WGS sequence"/>
</dbReference>
<evidence type="ECO:0000313" key="2">
    <source>
        <dbReference type="EMBL" id="HIU10850.1"/>
    </source>
</evidence>
<dbReference type="GO" id="GO:0030436">
    <property type="term" value="P:asexual sporulation"/>
    <property type="evidence" value="ECO:0007669"/>
    <property type="project" value="InterPro"/>
</dbReference>
<feature type="transmembrane region" description="Helical" evidence="1">
    <location>
        <begin position="6"/>
        <end position="26"/>
    </location>
</feature>
<reference evidence="2" key="1">
    <citation type="submission" date="2020-10" db="EMBL/GenBank/DDBJ databases">
        <authorList>
            <person name="Gilroy R."/>
        </authorList>
    </citation>
    <scope>NUCLEOTIDE SEQUENCE</scope>
    <source>
        <strain evidence="2">2830</strain>
    </source>
</reference>
<reference evidence="2" key="2">
    <citation type="journal article" date="2021" name="PeerJ">
        <title>Extensive microbial diversity within the chicken gut microbiome revealed by metagenomics and culture.</title>
        <authorList>
            <person name="Gilroy R."/>
            <person name="Ravi A."/>
            <person name="Getino M."/>
            <person name="Pursley I."/>
            <person name="Horton D.L."/>
            <person name="Alikhan N.F."/>
            <person name="Baker D."/>
            <person name="Gharbi K."/>
            <person name="Hall N."/>
            <person name="Watson M."/>
            <person name="Adriaenssens E.M."/>
            <person name="Foster-Nyarko E."/>
            <person name="Jarju S."/>
            <person name="Secka A."/>
            <person name="Antonio M."/>
            <person name="Oren A."/>
            <person name="Chaudhuri R.R."/>
            <person name="La Ragione R."/>
            <person name="Hildebrand F."/>
            <person name="Pallen M.J."/>
        </authorList>
    </citation>
    <scope>NUCLEOTIDE SEQUENCE</scope>
    <source>
        <strain evidence="2">2830</strain>
    </source>
</reference>
<dbReference type="EMBL" id="DVMH01000031">
    <property type="protein sequence ID" value="HIU10850.1"/>
    <property type="molecule type" value="Genomic_DNA"/>
</dbReference>
<sequence length="316" mass="34342">MVYTVYADVLWLVNFALDWVLLWAAGRFGGFVFRWPRSLLAAALGAFYGVGLLYPALAPLYIMPLPVFCSLLLLLVCFGRMPVRRFCWLTACFYILSFAMGGAALAVRALLGFGEAHGMSFIWLAPALLLAGVLAALGVGVWRRQVRQSGLIVRAELSFSGKSLAIPCFLDSGNRLRDPVSGRSVLLADFAAAADWLPPALSERLACELRIHGDGFRPQQILADLAPAPWSERLRLVPYRAVGSTGRLTLGFLPDDAVFYLADGRKIIPPQTPLMTFNAAGFGGISGARAIVAPEAVFGGQDMVGYDNIWEERLEA</sequence>
<feature type="transmembrane region" description="Helical" evidence="1">
    <location>
        <begin position="38"/>
        <end position="54"/>
    </location>
</feature>
<feature type="transmembrane region" description="Helical" evidence="1">
    <location>
        <begin position="86"/>
        <end position="109"/>
    </location>
</feature>
<organism evidence="2 3">
    <name type="scientific">Candidatus Avidehalobacter gallistercoris</name>
    <dbReference type="NCBI Taxonomy" id="2840694"/>
    <lineage>
        <taxon>Bacteria</taxon>
        <taxon>Bacillati</taxon>
        <taxon>Bacillota</taxon>
        <taxon>Clostridia</taxon>
        <taxon>Eubacteriales</taxon>
        <taxon>Peptococcaceae</taxon>
        <taxon>Peptococcaceae incertae sedis</taxon>
        <taxon>Candidatus Avidehalobacter</taxon>
    </lineage>
</organism>
<dbReference type="InterPro" id="IPR005081">
    <property type="entry name" value="SpoIIGA"/>
</dbReference>
<protein>
    <submittedName>
        <fullName evidence="2">Sigma-E processing peptidase SpoIIGA</fullName>
    </submittedName>
</protein>
<dbReference type="AlphaFoldDB" id="A0A9D1HLD3"/>
<proteinExistence type="predicted"/>
<keyword evidence="1" id="KW-0812">Transmembrane</keyword>
<feature type="transmembrane region" description="Helical" evidence="1">
    <location>
        <begin position="60"/>
        <end position="79"/>
    </location>
</feature>
<comment type="caution">
    <text evidence="2">The sequence shown here is derived from an EMBL/GenBank/DDBJ whole genome shotgun (WGS) entry which is preliminary data.</text>
</comment>
<evidence type="ECO:0000313" key="3">
    <source>
        <dbReference type="Proteomes" id="UP000824124"/>
    </source>
</evidence>
<feature type="transmembrane region" description="Helical" evidence="1">
    <location>
        <begin position="121"/>
        <end position="142"/>
    </location>
</feature>
<dbReference type="GO" id="GO:0006508">
    <property type="term" value="P:proteolysis"/>
    <property type="evidence" value="ECO:0007669"/>
    <property type="project" value="InterPro"/>
</dbReference>
<dbReference type="Pfam" id="PF03419">
    <property type="entry name" value="Peptidase_U4"/>
    <property type="match status" value="1"/>
</dbReference>